<evidence type="ECO:0000256" key="1">
    <source>
        <dbReference type="SAM" id="MobiDB-lite"/>
    </source>
</evidence>
<dbReference type="AlphaFoldDB" id="U1GEF0"/>
<feature type="compositionally biased region" description="Acidic residues" evidence="1">
    <location>
        <begin position="283"/>
        <end position="305"/>
    </location>
</feature>
<proteinExistence type="predicted"/>
<dbReference type="HOGENOM" id="CLU_350221_0_0_1"/>
<evidence type="ECO:0000313" key="3">
    <source>
        <dbReference type="Proteomes" id="UP000019373"/>
    </source>
</evidence>
<feature type="region of interest" description="Disordered" evidence="1">
    <location>
        <begin position="246"/>
        <end position="401"/>
    </location>
</feature>
<feature type="compositionally biased region" description="Polar residues" evidence="1">
    <location>
        <begin position="161"/>
        <end position="176"/>
    </location>
</feature>
<dbReference type="eggNOG" id="ENOG502T7A9">
    <property type="taxonomic scope" value="Eukaryota"/>
</dbReference>
<gene>
    <name evidence="2" type="ORF">EPUS_04746</name>
</gene>
<evidence type="ECO:0000313" key="2">
    <source>
        <dbReference type="EMBL" id="ERF70468.1"/>
    </source>
</evidence>
<dbReference type="OMA" id="CAHEAPL"/>
<sequence length="804" mass="90313">MAGATRSKTDSTVEVEVVDILNNANTPQSQTLGKRKRRALPRRPGRPIKKAPSAEEEDVAAAEGAYITPASTGGEGVEDISKGGAGGSTTKLRKPKDCIARRQRRSTIKMSHGTDVYTTPESPETASSAVKRRVEGGEYSLQNSVFHGVASSKVPEADFAQSPSQGTRSKYQSADASSRHPKQQKAAAPVRIMRRLPPRAPAADSMDNESLDAGIDRMLPLRNNVTRSQNPLKIFFLAEKTTTTISDDVGYSSPQKVWKTGPAACHHAANKRTRKAPSKAAEQDIEEDEVVDRGGEEDEEDEEGDREGRGNKEQEMEEEGGGGDEAEEGEEDNDDQGEEEEDNDDQEDEEEHEEASSDQQGDRQPRPPDQPTAGSPERQSNDTIAVTHNAQPKPPKRQSRFEKAANIHKCAEHWKIMWDAAKDIQVLEDPETTPVRELLAAMRKYREIIRNASRESLEGDEDLLSDSNGSDLGKIATVIGSLKKSSSQTGREENRLIRDIYLHVIPCAVELLRSILVVRAVNGDLNIAALEELIMILKATRRLCERLYHWKPTLHLDDETRSTTNLKIKLSLRPIEVEYKKALSDLRRAKYEAEAKIRQEEFAMKQEMLIKAQKQEILDRRREFADWMQRHTGERQTQKVTQLRHGTRRRDISEAHEVYDLDDLDDLDVHESTRESDDDFIRGSTEEIPKATKRVWRSEEKLALLVLLQKHRGPDRYEKIQEAISDISRFIRRYGPDNFMALGANSHIDLDLAGAADVLDDLGIMEVSDIRERAKYLKAAQAETMARDLKDGCGREKWSWLLSV</sequence>
<dbReference type="OrthoDB" id="4161349at2759"/>
<dbReference type="GeneID" id="19239700"/>
<feature type="region of interest" description="Disordered" evidence="1">
    <location>
        <begin position="154"/>
        <end position="188"/>
    </location>
</feature>
<protein>
    <submittedName>
        <fullName evidence="2">Uncharacterized protein</fullName>
    </submittedName>
</protein>
<keyword evidence="3" id="KW-1185">Reference proteome</keyword>
<feature type="region of interest" description="Disordered" evidence="1">
    <location>
        <begin position="24"/>
        <end position="135"/>
    </location>
</feature>
<feature type="compositionally biased region" description="Acidic residues" evidence="1">
    <location>
        <begin position="315"/>
        <end position="353"/>
    </location>
</feature>
<name>U1GEF0_ENDPU</name>
<dbReference type="EMBL" id="KE721317">
    <property type="protein sequence ID" value="ERF70468.1"/>
    <property type="molecule type" value="Genomic_DNA"/>
</dbReference>
<feature type="compositionally biased region" description="Basic residues" evidence="1">
    <location>
        <begin position="33"/>
        <end position="49"/>
    </location>
</feature>
<feature type="compositionally biased region" description="Polar residues" evidence="1">
    <location>
        <begin position="377"/>
        <end position="390"/>
    </location>
</feature>
<dbReference type="RefSeq" id="XP_007803926.1">
    <property type="nucleotide sequence ID" value="XM_007805735.1"/>
</dbReference>
<reference evidence="3" key="1">
    <citation type="journal article" date="2014" name="BMC Genomics">
        <title>Genome characteristics reveal the impact of lichenization on lichen-forming fungus Endocarpon pusillum Hedwig (Verrucariales, Ascomycota).</title>
        <authorList>
            <person name="Wang Y.-Y."/>
            <person name="Liu B."/>
            <person name="Zhang X.-Y."/>
            <person name="Zhou Q.-M."/>
            <person name="Zhang T."/>
            <person name="Li H."/>
            <person name="Yu Y.-F."/>
            <person name="Zhang X.-L."/>
            <person name="Hao X.-Y."/>
            <person name="Wang M."/>
            <person name="Wang L."/>
            <person name="Wei J.-C."/>
        </authorList>
    </citation>
    <scope>NUCLEOTIDE SEQUENCE [LARGE SCALE GENOMIC DNA]</scope>
    <source>
        <strain evidence="3">Z07020 / HMAS-L-300199</strain>
    </source>
</reference>
<dbReference type="Proteomes" id="UP000019373">
    <property type="component" value="Unassembled WGS sequence"/>
</dbReference>
<accession>U1GEF0</accession>
<feature type="compositionally biased region" description="Basic residues" evidence="1">
    <location>
        <begin position="268"/>
        <end position="277"/>
    </location>
</feature>
<organism evidence="2 3">
    <name type="scientific">Endocarpon pusillum (strain Z07020 / HMAS-L-300199)</name>
    <name type="common">Lichen-forming fungus</name>
    <dbReference type="NCBI Taxonomy" id="1263415"/>
    <lineage>
        <taxon>Eukaryota</taxon>
        <taxon>Fungi</taxon>
        <taxon>Dikarya</taxon>
        <taxon>Ascomycota</taxon>
        <taxon>Pezizomycotina</taxon>
        <taxon>Eurotiomycetes</taxon>
        <taxon>Chaetothyriomycetidae</taxon>
        <taxon>Verrucariales</taxon>
        <taxon>Verrucariaceae</taxon>
        <taxon>Endocarpon</taxon>
    </lineage>
</organism>
<feature type="compositionally biased region" description="Polar residues" evidence="1">
    <location>
        <begin position="116"/>
        <end position="128"/>
    </location>
</feature>